<keyword evidence="3" id="KW-1185">Reference proteome</keyword>
<reference evidence="3" key="1">
    <citation type="journal article" date="2019" name="Int. J. Syst. Evol. Microbiol.">
        <title>The Global Catalogue of Microorganisms (GCM) 10K type strain sequencing project: providing services to taxonomists for standard genome sequencing and annotation.</title>
        <authorList>
            <consortium name="The Broad Institute Genomics Platform"/>
            <consortium name="The Broad Institute Genome Sequencing Center for Infectious Disease"/>
            <person name="Wu L."/>
            <person name="Ma J."/>
        </authorList>
    </citation>
    <scope>NUCLEOTIDE SEQUENCE [LARGE SCALE GENOMIC DNA]</scope>
    <source>
        <strain evidence="3">JCM 14232</strain>
    </source>
</reference>
<dbReference type="EMBL" id="BAAADA010000107">
    <property type="protein sequence ID" value="GAA0484637.1"/>
    <property type="molecule type" value="Genomic_DNA"/>
</dbReference>
<dbReference type="InterPro" id="IPR025659">
    <property type="entry name" value="Tubby-like_C"/>
</dbReference>
<dbReference type="Proteomes" id="UP001410648">
    <property type="component" value="Unassembled WGS sequence"/>
</dbReference>
<organism evidence="2 3">
    <name type="scientific">Alkalibacterium indicireducens</name>
    <dbReference type="NCBI Taxonomy" id="398758"/>
    <lineage>
        <taxon>Bacteria</taxon>
        <taxon>Bacillati</taxon>
        <taxon>Bacillota</taxon>
        <taxon>Bacilli</taxon>
        <taxon>Lactobacillales</taxon>
        <taxon>Carnobacteriaceae</taxon>
        <taxon>Alkalibacterium</taxon>
    </lineage>
</organism>
<dbReference type="InterPro" id="IPR007612">
    <property type="entry name" value="LOR"/>
</dbReference>
<dbReference type="RefSeq" id="WP_346024642.1">
    <property type="nucleotide sequence ID" value="NZ_BAAADA010000107.1"/>
</dbReference>
<dbReference type="InterPro" id="IPR038595">
    <property type="entry name" value="LOR_sf"/>
</dbReference>
<name>A0ABP3KPR2_9LACT</name>
<dbReference type="Pfam" id="PF04525">
    <property type="entry name" value="LOR"/>
    <property type="match status" value="1"/>
</dbReference>
<accession>A0ABP3KPR2</accession>
<gene>
    <name evidence="2" type="ORF">GCM10008936_12090</name>
</gene>
<protein>
    <submittedName>
        <fullName evidence="2">Uncharacterized protein</fullName>
    </submittedName>
</protein>
<sequence length="133" mass="16045">MRFFIKQQVMSLKDRFYVKDEDGRDRYFVEGEFLAFAKKLRIYDEHNNEVVYIEQIKLWNFLPEFDLFMNNEKVATVKKEWAFFRNNHSIIGQDWHIEGSVTAHDYVIKKRTVWLWISIRNGCAGETLTNQSL</sequence>
<dbReference type="Gene3D" id="2.40.160.200">
    <property type="entry name" value="LURP1-related"/>
    <property type="match status" value="1"/>
</dbReference>
<proteinExistence type="inferred from homology"/>
<evidence type="ECO:0000313" key="2">
    <source>
        <dbReference type="EMBL" id="GAA0484637.1"/>
    </source>
</evidence>
<evidence type="ECO:0000256" key="1">
    <source>
        <dbReference type="ARBA" id="ARBA00005437"/>
    </source>
</evidence>
<comment type="similarity">
    <text evidence="1">Belongs to the LOR family.</text>
</comment>
<dbReference type="SUPFAM" id="SSF54518">
    <property type="entry name" value="Tubby C-terminal domain-like"/>
    <property type="match status" value="1"/>
</dbReference>
<comment type="caution">
    <text evidence="2">The sequence shown here is derived from an EMBL/GenBank/DDBJ whole genome shotgun (WGS) entry which is preliminary data.</text>
</comment>
<evidence type="ECO:0000313" key="3">
    <source>
        <dbReference type="Proteomes" id="UP001410648"/>
    </source>
</evidence>